<reference evidence="4 5" key="1">
    <citation type="submission" date="2020-08" db="EMBL/GenBank/DDBJ databases">
        <title>Genomic Encyclopedia of Type Strains, Phase IV (KMG-V): Genome sequencing to study the core and pangenomes of soil and plant-associated prokaryotes.</title>
        <authorList>
            <person name="Whitman W."/>
        </authorList>
    </citation>
    <scope>NUCLEOTIDE SEQUENCE [LARGE SCALE GENOMIC DNA]</scope>
    <source>
        <strain evidence="2 5">SEMIA 471</strain>
        <strain evidence="3 4">SEMIA 489</strain>
    </source>
</reference>
<comment type="caution">
    <text evidence="2">The sequence shown here is derived from an EMBL/GenBank/DDBJ whole genome shotgun (WGS) entry which is preliminary data.</text>
</comment>
<evidence type="ECO:0000256" key="1">
    <source>
        <dbReference type="SAM" id="Phobius"/>
    </source>
</evidence>
<keyword evidence="1" id="KW-0472">Membrane</keyword>
<feature type="transmembrane region" description="Helical" evidence="1">
    <location>
        <begin position="6"/>
        <end position="22"/>
    </location>
</feature>
<dbReference type="Proteomes" id="UP000557344">
    <property type="component" value="Unassembled WGS sequence"/>
</dbReference>
<protein>
    <submittedName>
        <fullName evidence="2">Uncharacterized protein</fullName>
    </submittedName>
</protein>
<keyword evidence="1" id="KW-1133">Transmembrane helix</keyword>
<dbReference type="AlphaFoldDB" id="A0A7W6Y563"/>
<dbReference type="EMBL" id="JACIID010000001">
    <property type="protein sequence ID" value="MBB4533337.1"/>
    <property type="molecule type" value="Genomic_DNA"/>
</dbReference>
<keyword evidence="1" id="KW-0812">Transmembrane</keyword>
<evidence type="ECO:0000313" key="2">
    <source>
        <dbReference type="EMBL" id="MBB4477505.1"/>
    </source>
</evidence>
<evidence type="ECO:0000313" key="3">
    <source>
        <dbReference type="EMBL" id="MBB4533337.1"/>
    </source>
</evidence>
<dbReference type="EMBL" id="JACIHU010000001">
    <property type="protein sequence ID" value="MBB4477505.1"/>
    <property type="molecule type" value="Genomic_DNA"/>
</dbReference>
<proteinExistence type="predicted"/>
<evidence type="ECO:0000313" key="5">
    <source>
        <dbReference type="Proteomes" id="UP000557344"/>
    </source>
</evidence>
<accession>A0A7W6Y563</accession>
<name>A0A7W6Y563_RHIET</name>
<gene>
    <name evidence="2" type="ORF">GGE46_000046</name>
    <name evidence="3" type="ORF">GGE57_000046</name>
</gene>
<dbReference type="Proteomes" id="UP000523431">
    <property type="component" value="Unassembled WGS sequence"/>
</dbReference>
<organism evidence="2 5">
    <name type="scientific">Rhizobium etli</name>
    <dbReference type="NCBI Taxonomy" id="29449"/>
    <lineage>
        <taxon>Bacteria</taxon>
        <taxon>Pseudomonadati</taxon>
        <taxon>Pseudomonadota</taxon>
        <taxon>Alphaproteobacteria</taxon>
        <taxon>Hyphomicrobiales</taxon>
        <taxon>Rhizobiaceae</taxon>
        <taxon>Rhizobium/Agrobacterium group</taxon>
        <taxon>Rhizobium</taxon>
    </lineage>
</organism>
<sequence length="36" mass="3758">MSMLMVIVIGGMIALILGILVIKPFDRGGGRTIAPC</sequence>
<evidence type="ECO:0000313" key="4">
    <source>
        <dbReference type="Proteomes" id="UP000523431"/>
    </source>
</evidence>